<keyword evidence="4" id="KW-1185">Reference proteome</keyword>
<keyword evidence="2" id="KW-0732">Signal</keyword>
<dbReference type="Proteomes" id="UP000466848">
    <property type="component" value="Chromosome"/>
</dbReference>
<gene>
    <name evidence="3" type="ORF">Ami103574_03060</name>
</gene>
<organism evidence="3 4">
    <name type="scientific">Aminipila butyrica</name>
    <dbReference type="NCBI Taxonomy" id="433296"/>
    <lineage>
        <taxon>Bacteria</taxon>
        <taxon>Bacillati</taxon>
        <taxon>Bacillota</taxon>
        <taxon>Clostridia</taxon>
        <taxon>Peptostreptococcales</taxon>
        <taxon>Anaerovoracaceae</taxon>
        <taxon>Aminipila</taxon>
    </lineage>
</organism>
<sequence>MKKIALSILLITLLLTMTACGKKEEDIQASGDSMSQQTSSEAAAADTSSAGSSPDSSTTGLKTRYDNSLTSNPTDIRNIEDTMKSVILSVSSSIQIDSLTVMDADLAAEGGYKVYAILTWKDTYSPADSRQFLQTYSSSIAGAADGKLGSLENLSLVWLVPNLNGSASLVYDKTDGLLDLREETFDQSFGTLSEPEDSLANESN</sequence>
<proteinExistence type="predicted"/>
<dbReference type="EMBL" id="CP048649">
    <property type="protein sequence ID" value="QIB68355.1"/>
    <property type="molecule type" value="Genomic_DNA"/>
</dbReference>
<feature type="signal peptide" evidence="2">
    <location>
        <begin position="1"/>
        <end position="21"/>
    </location>
</feature>
<name>A0A858BTD2_9FIRM</name>
<evidence type="ECO:0000313" key="4">
    <source>
        <dbReference type="Proteomes" id="UP000466848"/>
    </source>
</evidence>
<accession>A0A858BTD2</accession>
<feature type="compositionally biased region" description="Low complexity" evidence="1">
    <location>
        <begin position="33"/>
        <end position="60"/>
    </location>
</feature>
<feature type="region of interest" description="Disordered" evidence="1">
    <location>
        <begin position="25"/>
        <end position="74"/>
    </location>
</feature>
<dbReference type="KEGG" id="abut:Ami103574_03060"/>
<feature type="chain" id="PRO_5032587265" description="Lipoprotein" evidence="2">
    <location>
        <begin position="22"/>
        <end position="204"/>
    </location>
</feature>
<reference evidence="3 4" key="1">
    <citation type="submission" date="2020-02" db="EMBL/GenBank/DDBJ databases">
        <authorList>
            <person name="Kim Y.B."/>
            <person name="Roh S.W."/>
        </authorList>
    </citation>
    <scope>NUCLEOTIDE SEQUENCE [LARGE SCALE GENOMIC DNA]</scope>
    <source>
        <strain evidence="3 4">DSM 103574</strain>
    </source>
</reference>
<protein>
    <recommendedName>
        <fullName evidence="5">Lipoprotein</fullName>
    </recommendedName>
</protein>
<evidence type="ECO:0008006" key="5">
    <source>
        <dbReference type="Google" id="ProtNLM"/>
    </source>
</evidence>
<evidence type="ECO:0000313" key="3">
    <source>
        <dbReference type="EMBL" id="QIB68355.1"/>
    </source>
</evidence>
<evidence type="ECO:0000256" key="1">
    <source>
        <dbReference type="SAM" id="MobiDB-lite"/>
    </source>
</evidence>
<dbReference type="AlphaFoldDB" id="A0A858BTD2"/>
<dbReference type="PROSITE" id="PS51257">
    <property type="entry name" value="PROKAR_LIPOPROTEIN"/>
    <property type="match status" value="1"/>
</dbReference>
<dbReference type="RefSeq" id="WP_163065222.1">
    <property type="nucleotide sequence ID" value="NZ_CP048649.1"/>
</dbReference>
<evidence type="ECO:0000256" key="2">
    <source>
        <dbReference type="SAM" id="SignalP"/>
    </source>
</evidence>